<reference evidence="1" key="1">
    <citation type="submission" date="2020-04" db="EMBL/GenBank/DDBJ databases">
        <authorList>
            <person name="Chiriac C."/>
            <person name="Salcher M."/>
            <person name="Ghai R."/>
            <person name="Kavagutti S V."/>
        </authorList>
    </citation>
    <scope>NUCLEOTIDE SEQUENCE</scope>
</reference>
<organism evidence="1">
    <name type="scientific">uncultured Caudovirales phage</name>
    <dbReference type="NCBI Taxonomy" id="2100421"/>
    <lineage>
        <taxon>Viruses</taxon>
        <taxon>Duplodnaviria</taxon>
        <taxon>Heunggongvirae</taxon>
        <taxon>Uroviricota</taxon>
        <taxon>Caudoviricetes</taxon>
        <taxon>Peduoviridae</taxon>
        <taxon>Maltschvirus</taxon>
        <taxon>Maltschvirus maltsch</taxon>
    </lineage>
</organism>
<sequence>MSKETTEEEVLEIIQKSAQSFKDKAINNIPSMELSLACICITYGFFESCNSKKKNEEYSMEDFTKAIDYQYRMYESVCTLFKIIPKSLEHIMFEYSPGSILGQENVIS</sequence>
<proteinExistence type="predicted"/>
<accession>A0A6J5L9I2</accession>
<evidence type="ECO:0000313" key="2">
    <source>
        <dbReference type="EMBL" id="CAB4134114.1"/>
    </source>
</evidence>
<dbReference type="EMBL" id="LR796232">
    <property type="protein sequence ID" value="CAB4128439.1"/>
    <property type="molecule type" value="Genomic_DNA"/>
</dbReference>
<dbReference type="EMBL" id="LR796285">
    <property type="protein sequence ID" value="CAB4134114.1"/>
    <property type="molecule type" value="Genomic_DNA"/>
</dbReference>
<name>A0A6J5L9I2_9CAUD</name>
<protein>
    <submittedName>
        <fullName evidence="1">Uncharacterized protein</fullName>
    </submittedName>
</protein>
<evidence type="ECO:0000313" key="1">
    <source>
        <dbReference type="EMBL" id="CAB4128439.1"/>
    </source>
</evidence>
<gene>
    <name evidence="1" type="ORF">UFOVP101_38</name>
    <name evidence="2" type="ORF">UFOVP270_18</name>
</gene>